<dbReference type="PRINTS" id="PR00111">
    <property type="entry name" value="ABHYDROLASE"/>
</dbReference>
<dbReference type="PANTHER" id="PTHR43798">
    <property type="entry name" value="MONOACYLGLYCEROL LIPASE"/>
    <property type="match status" value="1"/>
</dbReference>
<dbReference type="OrthoDB" id="9796770at2"/>
<dbReference type="Proteomes" id="UP000198507">
    <property type="component" value="Unassembled WGS sequence"/>
</dbReference>
<evidence type="ECO:0000259" key="2">
    <source>
        <dbReference type="Pfam" id="PF00561"/>
    </source>
</evidence>
<dbReference type="SUPFAM" id="SSF53474">
    <property type="entry name" value="alpha/beta-Hydrolases"/>
    <property type="match status" value="1"/>
</dbReference>
<reference evidence="4" key="1">
    <citation type="submission" date="2016-10" db="EMBL/GenBank/DDBJ databases">
        <authorList>
            <person name="Varghese N."/>
            <person name="Submissions S."/>
        </authorList>
    </citation>
    <scope>NUCLEOTIDE SEQUENCE [LARGE SCALE GENOMIC DNA]</scope>
    <source>
        <strain evidence="4">DSM 44209</strain>
    </source>
</reference>
<protein>
    <submittedName>
        <fullName evidence="3">Pimeloyl-ACP methyl ester carboxylesterase</fullName>
    </submittedName>
</protein>
<dbReference type="Gene3D" id="3.40.50.1820">
    <property type="entry name" value="alpha/beta hydrolase"/>
    <property type="match status" value="1"/>
</dbReference>
<keyword evidence="4" id="KW-1185">Reference proteome</keyword>
<organism evidence="3 4">
    <name type="scientific">Geodermatophilus poikilotrophus</name>
    <dbReference type="NCBI Taxonomy" id="1333667"/>
    <lineage>
        <taxon>Bacteria</taxon>
        <taxon>Bacillati</taxon>
        <taxon>Actinomycetota</taxon>
        <taxon>Actinomycetes</taxon>
        <taxon>Geodermatophilales</taxon>
        <taxon>Geodermatophilaceae</taxon>
        <taxon>Geodermatophilus</taxon>
    </lineage>
</organism>
<dbReference type="GO" id="GO:0016787">
    <property type="term" value="F:hydrolase activity"/>
    <property type="evidence" value="ECO:0007669"/>
    <property type="project" value="UniProtKB-KW"/>
</dbReference>
<dbReference type="PANTHER" id="PTHR43798:SF31">
    <property type="entry name" value="AB HYDROLASE SUPERFAMILY PROTEIN YCLE"/>
    <property type="match status" value="1"/>
</dbReference>
<evidence type="ECO:0000256" key="1">
    <source>
        <dbReference type="ARBA" id="ARBA00022801"/>
    </source>
</evidence>
<dbReference type="InterPro" id="IPR000073">
    <property type="entry name" value="AB_hydrolase_1"/>
</dbReference>
<gene>
    <name evidence="3" type="ORF">SAMN04488546_2782</name>
</gene>
<evidence type="ECO:0000313" key="4">
    <source>
        <dbReference type="Proteomes" id="UP000198507"/>
    </source>
</evidence>
<sequence>MTTLRSPDGTRLAYVSVGEGPPLVCLPGGPMLPAEYLGDLGGVDAHRSLVLLDLRGTGHSAVPADPATCRCDRQVADVEALRAHLGLERLDLLAHSAGAALALLYAARHPDRVASLTLVTPSPRVVGLEVTDADRREVAERRRGEPWFAAAYAAFERIWSGGATDADWTAITPFTHGRWDDAVRAAVDRADAQRDADAAARYYGDGTPDPAAVRAALAELRVPVLLVAGEYDVALPPSRAAEYTDLFPGGRLVVQRGAGHHPWQDDPGTFVRAVVASPVRPGRADTGGR</sequence>
<dbReference type="GO" id="GO:0016020">
    <property type="term" value="C:membrane"/>
    <property type="evidence" value="ECO:0007669"/>
    <property type="project" value="TreeGrafter"/>
</dbReference>
<dbReference type="EMBL" id="FOIE01000005">
    <property type="protein sequence ID" value="SET53442.1"/>
    <property type="molecule type" value="Genomic_DNA"/>
</dbReference>
<dbReference type="InterPro" id="IPR029058">
    <property type="entry name" value="AB_hydrolase_fold"/>
</dbReference>
<dbReference type="AlphaFoldDB" id="A0A1I0F6X4"/>
<dbReference type="RefSeq" id="WP_091445025.1">
    <property type="nucleotide sequence ID" value="NZ_FOIE01000005.1"/>
</dbReference>
<evidence type="ECO:0000313" key="3">
    <source>
        <dbReference type="EMBL" id="SET53442.1"/>
    </source>
</evidence>
<feature type="domain" description="AB hydrolase-1" evidence="2">
    <location>
        <begin position="21"/>
        <end position="262"/>
    </location>
</feature>
<keyword evidence="1" id="KW-0378">Hydrolase</keyword>
<accession>A0A1I0F6X4</accession>
<dbReference type="Pfam" id="PF00561">
    <property type="entry name" value="Abhydrolase_1"/>
    <property type="match status" value="1"/>
</dbReference>
<dbReference type="InterPro" id="IPR050266">
    <property type="entry name" value="AB_hydrolase_sf"/>
</dbReference>
<proteinExistence type="predicted"/>
<name>A0A1I0F6X4_9ACTN</name>